<comment type="subcellular location">
    <subcellularLocation>
        <location evidence="3">Cytoplasm</location>
    </subcellularLocation>
</comment>
<evidence type="ECO:0000313" key="12">
    <source>
        <dbReference type="EMBL" id="CAB4876870.1"/>
    </source>
</evidence>
<dbReference type="AlphaFoldDB" id="A0A6J7E6Z4"/>
<dbReference type="GO" id="GO:0006166">
    <property type="term" value="P:purine ribonucleoside salvage"/>
    <property type="evidence" value="ECO:0007669"/>
    <property type="project" value="UniProtKB-KW"/>
</dbReference>
<dbReference type="GO" id="GO:0006168">
    <property type="term" value="P:adenine salvage"/>
    <property type="evidence" value="ECO:0007669"/>
    <property type="project" value="InterPro"/>
</dbReference>
<protein>
    <recommendedName>
        <fullName evidence="6">adenine phosphoribosyltransferase</fullName>
        <ecNumber evidence="6">2.4.2.7</ecNumber>
    </recommendedName>
</protein>
<dbReference type="GO" id="GO:0016208">
    <property type="term" value="F:AMP binding"/>
    <property type="evidence" value="ECO:0007669"/>
    <property type="project" value="TreeGrafter"/>
</dbReference>
<evidence type="ECO:0000256" key="8">
    <source>
        <dbReference type="ARBA" id="ARBA00022676"/>
    </source>
</evidence>
<evidence type="ECO:0000259" key="11">
    <source>
        <dbReference type="Pfam" id="PF00156"/>
    </source>
</evidence>
<dbReference type="InterPro" id="IPR029057">
    <property type="entry name" value="PRTase-like"/>
</dbReference>
<keyword evidence="10" id="KW-0660">Purine salvage</keyword>
<comment type="catalytic activity">
    <reaction evidence="1">
        <text>AMP + diphosphate = 5-phospho-alpha-D-ribose 1-diphosphate + adenine</text>
        <dbReference type="Rhea" id="RHEA:16609"/>
        <dbReference type="ChEBI" id="CHEBI:16708"/>
        <dbReference type="ChEBI" id="CHEBI:33019"/>
        <dbReference type="ChEBI" id="CHEBI:58017"/>
        <dbReference type="ChEBI" id="CHEBI:456215"/>
        <dbReference type="EC" id="2.4.2.7"/>
    </reaction>
</comment>
<dbReference type="Pfam" id="PF00156">
    <property type="entry name" value="Pribosyltran"/>
    <property type="match status" value="1"/>
</dbReference>
<keyword evidence="9" id="KW-0808">Transferase</keyword>
<name>A0A6J7E6Z4_9ZZZZ</name>
<comment type="similarity">
    <text evidence="5">Belongs to the purine/pyrimidine phosphoribosyltransferase family.</text>
</comment>
<evidence type="ECO:0000256" key="9">
    <source>
        <dbReference type="ARBA" id="ARBA00022679"/>
    </source>
</evidence>
<dbReference type="CDD" id="cd06223">
    <property type="entry name" value="PRTases_typeI"/>
    <property type="match status" value="1"/>
</dbReference>
<sequence>MQNLGSALSLIRTIPDYPKPGIIFKDITPLLADGSSLAVIIDEMNKVITGETIIAGVEARGFILASAMAARAELGFVPIRKAGKLPFTVLERSYGLEYGEDVIQVHTDAFAGHKNVLLVDDVLATGGTISAAINLIKDAGANLRSVVVLLEIMDLGGRARILRDHPDVQVIALATA</sequence>
<dbReference type="GO" id="GO:0044209">
    <property type="term" value="P:AMP salvage"/>
    <property type="evidence" value="ECO:0007669"/>
    <property type="project" value="UniProtKB-UniPathway"/>
</dbReference>
<dbReference type="InterPro" id="IPR000836">
    <property type="entry name" value="PRTase_dom"/>
</dbReference>
<dbReference type="FunFam" id="3.40.50.2020:FF:000021">
    <property type="entry name" value="Adenine phosphoribosyltransferase"/>
    <property type="match status" value="1"/>
</dbReference>
<dbReference type="GO" id="GO:0002055">
    <property type="term" value="F:adenine binding"/>
    <property type="evidence" value="ECO:0007669"/>
    <property type="project" value="TreeGrafter"/>
</dbReference>
<feature type="domain" description="Phosphoribosyltransferase" evidence="11">
    <location>
        <begin position="48"/>
        <end position="149"/>
    </location>
</feature>
<reference evidence="12" key="1">
    <citation type="submission" date="2020-05" db="EMBL/GenBank/DDBJ databases">
        <authorList>
            <person name="Chiriac C."/>
            <person name="Salcher M."/>
            <person name="Ghai R."/>
            <person name="Kavagutti S V."/>
        </authorList>
    </citation>
    <scope>NUCLEOTIDE SEQUENCE</scope>
</reference>
<proteinExistence type="inferred from homology"/>
<keyword evidence="7" id="KW-0963">Cytoplasm</keyword>
<evidence type="ECO:0000256" key="3">
    <source>
        <dbReference type="ARBA" id="ARBA00004496"/>
    </source>
</evidence>
<dbReference type="InterPro" id="IPR005764">
    <property type="entry name" value="Ade_phspho_trans"/>
</dbReference>
<dbReference type="PANTHER" id="PTHR32315:SF3">
    <property type="entry name" value="ADENINE PHOSPHORIBOSYLTRANSFERASE"/>
    <property type="match status" value="1"/>
</dbReference>
<dbReference type="NCBIfam" id="NF002636">
    <property type="entry name" value="PRK02304.1-5"/>
    <property type="match status" value="1"/>
</dbReference>
<evidence type="ECO:0000256" key="7">
    <source>
        <dbReference type="ARBA" id="ARBA00022490"/>
    </source>
</evidence>
<evidence type="ECO:0000256" key="2">
    <source>
        <dbReference type="ARBA" id="ARBA00003968"/>
    </source>
</evidence>
<dbReference type="Gene3D" id="3.40.50.2020">
    <property type="match status" value="1"/>
</dbReference>
<dbReference type="PANTHER" id="PTHR32315">
    <property type="entry name" value="ADENINE PHOSPHORIBOSYLTRANSFERASE"/>
    <property type="match status" value="1"/>
</dbReference>
<organism evidence="12">
    <name type="scientific">freshwater metagenome</name>
    <dbReference type="NCBI Taxonomy" id="449393"/>
    <lineage>
        <taxon>unclassified sequences</taxon>
        <taxon>metagenomes</taxon>
        <taxon>ecological metagenomes</taxon>
    </lineage>
</organism>
<accession>A0A6J7E6Z4</accession>
<comment type="function">
    <text evidence="2">Catalyzes a salvage reaction resulting in the formation of AMP, that is energically less costly than de novo synthesis.</text>
</comment>
<dbReference type="GO" id="GO:0003999">
    <property type="term" value="F:adenine phosphoribosyltransferase activity"/>
    <property type="evidence" value="ECO:0007669"/>
    <property type="project" value="UniProtKB-EC"/>
</dbReference>
<evidence type="ECO:0000256" key="1">
    <source>
        <dbReference type="ARBA" id="ARBA00000868"/>
    </source>
</evidence>
<dbReference type="UniPathway" id="UPA00588">
    <property type="reaction ID" value="UER00646"/>
</dbReference>
<evidence type="ECO:0000256" key="10">
    <source>
        <dbReference type="ARBA" id="ARBA00022726"/>
    </source>
</evidence>
<dbReference type="EC" id="2.4.2.7" evidence="6"/>
<dbReference type="InterPro" id="IPR050054">
    <property type="entry name" value="UPRTase/APRTase"/>
</dbReference>
<dbReference type="GO" id="GO:0005737">
    <property type="term" value="C:cytoplasm"/>
    <property type="evidence" value="ECO:0007669"/>
    <property type="project" value="UniProtKB-SubCell"/>
</dbReference>
<evidence type="ECO:0000256" key="5">
    <source>
        <dbReference type="ARBA" id="ARBA00008391"/>
    </source>
</evidence>
<evidence type="ECO:0000256" key="4">
    <source>
        <dbReference type="ARBA" id="ARBA00004659"/>
    </source>
</evidence>
<dbReference type="EMBL" id="CAFBLW010000045">
    <property type="protein sequence ID" value="CAB4876870.1"/>
    <property type="molecule type" value="Genomic_DNA"/>
</dbReference>
<dbReference type="HAMAP" id="MF_00004">
    <property type="entry name" value="Aden_phosphoribosyltr"/>
    <property type="match status" value="1"/>
</dbReference>
<evidence type="ECO:0000256" key="6">
    <source>
        <dbReference type="ARBA" id="ARBA00011893"/>
    </source>
</evidence>
<gene>
    <name evidence="12" type="ORF">UFOPK3461_00656</name>
</gene>
<dbReference type="SUPFAM" id="SSF53271">
    <property type="entry name" value="PRTase-like"/>
    <property type="match status" value="1"/>
</dbReference>
<keyword evidence="8" id="KW-0328">Glycosyltransferase</keyword>
<comment type="pathway">
    <text evidence="4">Purine metabolism; AMP biosynthesis via salvage pathway; AMP from adenine: step 1/1.</text>
</comment>
<dbReference type="NCBIfam" id="NF002634">
    <property type="entry name" value="PRK02304.1-3"/>
    <property type="match status" value="1"/>
</dbReference>